<dbReference type="EMBL" id="JAJAGQ010000013">
    <property type="protein sequence ID" value="KAJ8545121.1"/>
    <property type="molecule type" value="Genomic_DNA"/>
</dbReference>
<sequence length="87" mass="10090">MSQVSCSSQRRCNCGMIANKFTSTTPSNPGRKFFKCPRFKRSSCGYWQWEDEECFESFVGKLMLPLNAFKNERDKLKEEIVALQGIH</sequence>
<evidence type="ECO:0000259" key="5">
    <source>
        <dbReference type="PROSITE" id="PS51999"/>
    </source>
</evidence>
<reference evidence="7" key="1">
    <citation type="journal article" date="2023" name="Proc. Natl. Acad. Sci. U.S.A.">
        <title>Genomic and structural basis for evolution of tropane alkaloid biosynthesis.</title>
        <authorList>
            <person name="Wanga Y.-J."/>
            <person name="Taina T."/>
            <person name="Yua J.-Y."/>
            <person name="Lia J."/>
            <person name="Xua B."/>
            <person name="Chenc J."/>
            <person name="D'Auriad J.C."/>
            <person name="Huanga J.-P."/>
            <person name="Huanga S.-X."/>
        </authorList>
    </citation>
    <scope>NUCLEOTIDE SEQUENCE [LARGE SCALE GENOMIC DNA]</scope>
    <source>
        <strain evidence="7">cv. KIB-2019</strain>
    </source>
</reference>
<evidence type="ECO:0000313" key="7">
    <source>
        <dbReference type="Proteomes" id="UP001152561"/>
    </source>
</evidence>
<organism evidence="6 7">
    <name type="scientific">Anisodus acutangulus</name>
    <dbReference type="NCBI Taxonomy" id="402998"/>
    <lineage>
        <taxon>Eukaryota</taxon>
        <taxon>Viridiplantae</taxon>
        <taxon>Streptophyta</taxon>
        <taxon>Embryophyta</taxon>
        <taxon>Tracheophyta</taxon>
        <taxon>Spermatophyta</taxon>
        <taxon>Magnoliopsida</taxon>
        <taxon>eudicotyledons</taxon>
        <taxon>Gunneridae</taxon>
        <taxon>Pentapetalae</taxon>
        <taxon>asterids</taxon>
        <taxon>lamiids</taxon>
        <taxon>Solanales</taxon>
        <taxon>Solanaceae</taxon>
        <taxon>Solanoideae</taxon>
        <taxon>Hyoscyameae</taxon>
        <taxon>Anisodus</taxon>
    </lineage>
</organism>
<dbReference type="Pfam" id="PF06839">
    <property type="entry name" value="Zn_ribbon_GRF"/>
    <property type="match status" value="1"/>
</dbReference>
<proteinExistence type="predicted"/>
<feature type="domain" description="GRF-type" evidence="5">
    <location>
        <begin position="12"/>
        <end position="53"/>
    </location>
</feature>
<evidence type="ECO:0000256" key="3">
    <source>
        <dbReference type="ARBA" id="ARBA00022833"/>
    </source>
</evidence>
<evidence type="ECO:0000256" key="1">
    <source>
        <dbReference type="ARBA" id="ARBA00022723"/>
    </source>
</evidence>
<keyword evidence="1" id="KW-0479">Metal-binding</keyword>
<comment type="caution">
    <text evidence="6">The sequence shown here is derived from an EMBL/GenBank/DDBJ whole genome shotgun (WGS) entry which is preliminary data.</text>
</comment>
<name>A0A9Q1LUB5_9SOLA</name>
<dbReference type="PANTHER" id="PTHR33248">
    <property type="entry name" value="ZINC ION-BINDING PROTEIN"/>
    <property type="match status" value="1"/>
</dbReference>
<protein>
    <recommendedName>
        <fullName evidence="5">GRF-type domain-containing protein</fullName>
    </recommendedName>
</protein>
<gene>
    <name evidence="6" type="ORF">K7X08_017704</name>
</gene>
<keyword evidence="3" id="KW-0862">Zinc</keyword>
<dbReference type="OrthoDB" id="1301864at2759"/>
<keyword evidence="7" id="KW-1185">Reference proteome</keyword>
<accession>A0A9Q1LUB5</accession>
<evidence type="ECO:0000313" key="6">
    <source>
        <dbReference type="EMBL" id="KAJ8545121.1"/>
    </source>
</evidence>
<evidence type="ECO:0000256" key="2">
    <source>
        <dbReference type="ARBA" id="ARBA00022771"/>
    </source>
</evidence>
<keyword evidence="2 4" id="KW-0863">Zinc-finger</keyword>
<dbReference type="AlphaFoldDB" id="A0A9Q1LUB5"/>
<dbReference type="GO" id="GO:0008270">
    <property type="term" value="F:zinc ion binding"/>
    <property type="evidence" value="ECO:0007669"/>
    <property type="project" value="UniProtKB-KW"/>
</dbReference>
<dbReference type="InterPro" id="IPR010666">
    <property type="entry name" value="Znf_GRF"/>
</dbReference>
<dbReference type="PROSITE" id="PS51999">
    <property type="entry name" value="ZF_GRF"/>
    <property type="match status" value="1"/>
</dbReference>
<evidence type="ECO:0000256" key="4">
    <source>
        <dbReference type="PROSITE-ProRule" id="PRU01343"/>
    </source>
</evidence>
<dbReference type="Proteomes" id="UP001152561">
    <property type="component" value="Unassembled WGS sequence"/>
</dbReference>